<dbReference type="Pfam" id="PF17921">
    <property type="entry name" value="Integrase_H2C2"/>
    <property type="match status" value="1"/>
</dbReference>
<organism evidence="3 4">
    <name type="scientific">Vitis vinifera</name>
    <name type="common">Grape</name>
    <dbReference type="NCBI Taxonomy" id="29760"/>
    <lineage>
        <taxon>Eukaryota</taxon>
        <taxon>Viridiplantae</taxon>
        <taxon>Streptophyta</taxon>
        <taxon>Embryophyta</taxon>
        <taxon>Tracheophyta</taxon>
        <taxon>Spermatophyta</taxon>
        <taxon>Magnoliopsida</taxon>
        <taxon>eudicotyledons</taxon>
        <taxon>Gunneridae</taxon>
        <taxon>Pentapetalae</taxon>
        <taxon>rosids</taxon>
        <taxon>Vitales</taxon>
        <taxon>Vitaceae</taxon>
        <taxon>Viteae</taxon>
        <taxon>Vitis</taxon>
    </lineage>
</organism>
<dbReference type="AlphaFoldDB" id="A0A438CUK4"/>
<evidence type="ECO:0000256" key="1">
    <source>
        <dbReference type="SAM" id="MobiDB-lite"/>
    </source>
</evidence>
<dbReference type="InterPro" id="IPR012337">
    <property type="entry name" value="RNaseH-like_sf"/>
</dbReference>
<feature type="compositionally biased region" description="Polar residues" evidence="1">
    <location>
        <begin position="434"/>
        <end position="445"/>
    </location>
</feature>
<dbReference type="Gene3D" id="3.30.420.10">
    <property type="entry name" value="Ribonuclease H-like superfamily/Ribonuclease H"/>
    <property type="match status" value="2"/>
</dbReference>
<evidence type="ECO:0000313" key="3">
    <source>
        <dbReference type="EMBL" id="RVW26884.1"/>
    </source>
</evidence>
<dbReference type="EMBL" id="QGNW01001977">
    <property type="protein sequence ID" value="RVW26884.1"/>
    <property type="molecule type" value="Genomic_DNA"/>
</dbReference>
<dbReference type="Proteomes" id="UP000288805">
    <property type="component" value="Unassembled WGS sequence"/>
</dbReference>
<feature type="region of interest" description="Disordered" evidence="1">
    <location>
        <begin position="355"/>
        <end position="464"/>
    </location>
</feature>
<gene>
    <name evidence="3" type="ORF">CK203_116462</name>
</gene>
<evidence type="ECO:0000313" key="4">
    <source>
        <dbReference type="Proteomes" id="UP000288805"/>
    </source>
</evidence>
<dbReference type="SUPFAM" id="SSF53098">
    <property type="entry name" value="Ribonuclease H-like"/>
    <property type="match status" value="1"/>
</dbReference>
<evidence type="ECO:0000259" key="2">
    <source>
        <dbReference type="Pfam" id="PF17921"/>
    </source>
</evidence>
<feature type="compositionally biased region" description="Basic and acidic residues" evidence="1">
    <location>
        <begin position="453"/>
        <end position="464"/>
    </location>
</feature>
<dbReference type="PANTHER" id="PTHR47266">
    <property type="entry name" value="ENDONUCLEASE-RELATED"/>
    <property type="match status" value="1"/>
</dbReference>
<feature type="compositionally biased region" description="Low complexity" evidence="1">
    <location>
        <begin position="364"/>
        <end position="389"/>
    </location>
</feature>
<dbReference type="InterPro" id="IPR036397">
    <property type="entry name" value="RNaseH_sf"/>
</dbReference>
<dbReference type="InterPro" id="IPR041588">
    <property type="entry name" value="Integrase_H2C2"/>
</dbReference>
<protein>
    <recommendedName>
        <fullName evidence="2">Integrase zinc-binding domain-containing protein</fullName>
    </recommendedName>
</protein>
<proteinExistence type="predicted"/>
<name>A0A438CUK4_VITVI</name>
<dbReference type="Gene3D" id="1.10.340.70">
    <property type="match status" value="1"/>
</dbReference>
<accession>A0A438CUK4</accession>
<reference evidence="3 4" key="1">
    <citation type="journal article" date="2018" name="PLoS Genet.">
        <title>Population sequencing reveals clonal diversity and ancestral inbreeding in the grapevine cultivar Chardonnay.</title>
        <authorList>
            <person name="Roach M.J."/>
            <person name="Johnson D.L."/>
            <person name="Bohlmann J."/>
            <person name="van Vuuren H.J."/>
            <person name="Jones S.J."/>
            <person name="Pretorius I.S."/>
            <person name="Schmidt S.A."/>
            <person name="Borneman A.R."/>
        </authorList>
    </citation>
    <scope>NUCLEOTIDE SEQUENCE [LARGE SCALE GENOMIC DNA]</scope>
    <source>
        <strain evidence="4">cv. Chardonnay</strain>
        <tissue evidence="3">Leaf</tissue>
    </source>
</reference>
<comment type="caution">
    <text evidence="3">The sequence shown here is derived from an EMBL/GenBank/DDBJ whole genome shotgun (WGS) entry which is preliminary data.</text>
</comment>
<feature type="domain" description="Integrase zinc-binding" evidence="2">
    <location>
        <begin position="158"/>
        <end position="214"/>
    </location>
</feature>
<dbReference type="GO" id="GO:0003676">
    <property type="term" value="F:nucleic acid binding"/>
    <property type="evidence" value="ECO:0007669"/>
    <property type="project" value="InterPro"/>
</dbReference>
<dbReference type="InterPro" id="IPR052160">
    <property type="entry name" value="Gypsy_RT_Integrase-like"/>
</dbReference>
<sequence>MPFHGIPRDCPGHVISKKGIEVDKAKVELIVKLPLPTTVKGNAKVRLIRWILLLQEFNLQIKDKKGVENVVADHLSRLAIAYNSHSSPINDDFLEESLMLIEAVPWYAHIANYLVTGEVSSEWKAQDKKHFFAKIHAYYWEEPFLFKYCVDQIIRKCVPEQEQRGILSNCHESACGGHFASQKTTMKVLQSGFCWPSLFKDALTMCRSCDRCQRLGKLTLGVDYVSKWVEAIPCKHNDHRVVLKISQRDIFSRFGVPKAIISDEVVNTSRRDWSVKLHDSLWAYRITYKTIIGMSPYRLVYGKACHLPVEVKYKSCYSTVPGVSKSMTNVSSHYWSHFLETRRKSTSLNHIKLKKTNVSHEARPSASAPQDSSQASQASTVPSSEGGVPSSPPQRRYSTWRPPTSPPLEPSICCIPPKRARTSGPGETSRHAQPDSQALVDSQHPSGIAPEAIIKETHGHRATH</sequence>